<accession>A0A8S9QTU1</accession>
<reference evidence="1" key="1">
    <citation type="submission" date="2019-12" db="EMBL/GenBank/DDBJ databases">
        <title>Genome sequencing and annotation of Brassica cretica.</title>
        <authorList>
            <person name="Studholme D.J."/>
            <person name="Sarris P."/>
        </authorList>
    </citation>
    <scope>NUCLEOTIDE SEQUENCE</scope>
    <source>
        <strain evidence="1">PFS-109/04</strain>
        <tissue evidence="1">Leaf</tissue>
    </source>
</reference>
<sequence length="190" mass="21793">MNMIFHGLGLQLICLINIQENGFGDHLNPLQSYLSTSLGKGHDLRIYSAYIKSDFHQRRWSGTEGTKASEDLDRKKLVVEEKMVVATMAITRTRFKLYGLERRRFGEFSEVTEESEFQNPAPVTKAINPSRRKVIMDMKMVDTKVVARDEEMVVDTVEVEDGRAMDTKVDTEVETVVTIDTVNEVAWLWM</sequence>
<name>A0A8S9QTU1_BRACR</name>
<comment type="caution">
    <text evidence="1">The sequence shown here is derived from an EMBL/GenBank/DDBJ whole genome shotgun (WGS) entry which is preliminary data.</text>
</comment>
<proteinExistence type="predicted"/>
<evidence type="ECO:0000313" key="1">
    <source>
        <dbReference type="EMBL" id="KAF3557262.1"/>
    </source>
</evidence>
<evidence type="ECO:0000313" key="2">
    <source>
        <dbReference type="Proteomes" id="UP000712600"/>
    </source>
</evidence>
<gene>
    <name evidence="1" type="ORF">F2Q69_00017227</name>
</gene>
<protein>
    <submittedName>
        <fullName evidence="1">Uncharacterized protein</fullName>
    </submittedName>
</protein>
<dbReference type="AlphaFoldDB" id="A0A8S9QTU1"/>
<dbReference type="Proteomes" id="UP000712600">
    <property type="component" value="Unassembled WGS sequence"/>
</dbReference>
<dbReference type="EMBL" id="QGKX02000996">
    <property type="protein sequence ID" value="KAF3557262.1"/>
    <property type="molecule type" value="Genomic_DNA"/>
</dbReference>
<organism evidence="1 2">
    <name type="scientific">Brassica cretica</name>
    <name type="common">Mustard</name>
    <dbReference type="NCBI Taxonomy" id="69181"/>
    <lineage>
        <taxon>Eukaryota</taxon>
        <taxon>Viridiplantae</taxon>
        <taxon>Streptophyta</taxon>
        <taxon>Embryophyta</taxon>
        <taxon>Tracheophyta</taxon>
        <taxon>Spermatophyta</taxon>
        <taxon>Magnoliopsida</taxon>
        <taxon>eudicotyledons</taxon>
        <taxon>Gunneridae</taxon>
        <taxon>Pentapetalae</taxon>
        <taxon>rosids</taxon>
        <taxon>malvids</taxon>
        <taxon>Brassicales</taxon>
        <taxon>Brassicaceae</taxon>
        <taxon>Brassiceae</taxon>
        <taxon>Brassica</taxon>
    </lineage>
</organism>